<feature type="compositionally biased region" description="Polar residues" evidence="1">
    <location>
        <begin position="225"/>
        <end position="237"/>
    </location>
</feature>
<evidence type="ECO:0000256" key="2">
    <source>
        <dbReference type="SAM" id="SignalP"/>
    </source>
</evidence>
<dbReference type="EMBL" id="JBHRZI010000011">
    <property type="protein sequence ID" value="MFC3892266.1"/>
    <property type="molecule type" value="Genomic_DNA"/>
</dbReference>
<evidence type="ECO:0000313" key="3">
    <source>
        <dbReference type="EMBL" id="MFC3892266.1"/>
    </source>
</evidence>
<keyword evidence="4" id="KW-1185">Reference proteome</keyword>
<reference evidence="4" key="1">
    <citation type="journal article" date="2019" name="Int. J. Syst. Evol. Microbiol.">
        <title>The Global Catalogue of Microorganisms (GCM) 10K type strain sequencing project: providing services to taxonomists for standard genome sequencing and annotation.</title>
        <authorList>
            <consortium name="The Broad Institute Genomics Platform"/>
            <consortium name="The Broad Institute Genome Sequencing Center for Infectious Disease"/>
            <person name="Wu L."/>
            <person name="Ma J."/>
        </authorList>
    </citation>
    <scope>NUCLEOTIDE SEQUENCE [LARGE SCALE GENOMIC DNA]</scope>
    <source>
        <strain evidence="4">CGMCC 4.7405</strain>
    </source>
</reference>
<feature type="compositionally biased region" description="Pro residues" evidence="1">
    <location>
        <begin position="139"/>
        <end position="153"/>
    </location>
</feature>
<organism evidence="3 4">
    <name type="scientific">Lentzea rhizosphaerae</name>
    <dbReference type="NCBI Taxonomy" id="2041025"/>
    <lineage>
        <taxon>Bacteria</taxon>
        <taxon>Bacillati</taxon>
        <taxon>Actinomycetota</taxon>
        <taxon>Actinomycetes</taxon>
        <taxon>Pseudonocardiales</taxon>
        <taxon>Pseudonocardiaceae</taxon>
        <taxon>Lentzea</taxon>
    </lineage>
</organism>
<dbReference type="Proteomes" id="UP001595690">
    <property type="component" value="Unassembled WGS sequence"/>
</dbReference>
<feature type="compositionally biased region" description="Polar residues" evidence="1">
    <location>
        <begin position="204"/>
        <end position="214"/>
    </location>
</feature>
<proteinExistence type="predicted"/>
<accession>A0ABV8BT14</accession>
<gene>
    <name evidence="3" type="ORF">ACFOWZ_12335</name>
</gene>
<protein>
    <submittedName>
        <fullName evidence="3">Uncharacterized protein</fullName>
    </submittedName>
</protein>
<feature type="signal peptide" evidence="2">
    <location>
        <begin position="1"/>
        <end position="33"/>
    </location>
</feature>
<sequence>MAGGGAGALLLRAAALGGLTAAAWLLSGTNASASPEEPPAVEIAVEIPQLREDPAGWAQAFTATVIERHNRAAFVPPPVVTKPEEPQETEDEGPVLDFSGGSQGNTRSGSVSNEAPPEVIQAKAQVRAAKKAAKAAAELPPPPPPPPPAPVPVPVKKAVPLLPDLPVVAPLKTEPTPVSDLTWTVPGQDVPLPSPQQAPVVATASASSGHSDNSGGARGVLAVLTSHNSLFPPTTWSVEERRDGRSPGSLPGLPSTSPD</sequence>
<keyword evidence="2" id="KW-0732">Signal</keyword>
<feature type="chain" id="PRO_5045848944" evidence="2">
    <location>
        <begin position="34"/>
        <end position="259"/>
    </location>
</feature>
<name>A0ABV8BT14_9PSEU</name>
<feature type="region of interest" description="Disordered" evidence="1">
    <location>
        <begin position="74"/>
        <end position="153"/>
    </location>
</feature>
<evidence type="ECO:0000313" key="4">
    <source>
        <dbReference type="Proteomes" id="UP001595690"/>
    </source>
</evidence>
<dbReference type="RefSeq" id="WP_382372017.1">
    <property type="nucleotide sequence ID" value="NZ_JBHRZI010000011.1"/>
</dbReference>
<comment type="caution">
    <text evidence="3">The sequence shown here is derived from an EMBL/GenBank/DDBJ whole genome shotgun (WGS) entry which is preliminary data.</text>
</comment>
<evidence type="ECO:0000256" key="1">
    <source>
        <dbReference type="SAM" id="MobiDB-lite"/>
    </source>
</evidence>
<feature type="region of interest" description="Disordered" evidence="1">
    <location>
        <begin position="176"/>
        <end position="259"/>
    </location>
</feature>
<feature type="compositionally biased region" description="Polar residues" evidence="1">
    <location>
        <begin position="104"/>
        <end position="113"/>
    </location>
</feature>
<feature type="compositionally biased region" description="Low complexity" evidence="1">
    <location>
        <begin position="246"/>
        <end position="259"/>
    </location>
</feature>